<proteinExistence type="predicted"/>
<name>A0A1X0ZMY8_PSEPU</name>
<dbReference type="OrthoDB" id="9890367at2"/>
<evidence type="ECO:0000313" key="1">
    <source>
        <dbReference type="EMBL" id="ORL58822.1"/>
    </source>
</evidence>
<dbReference type="EMBL" id="NBWC01000049">
    <property type="protein sequence ID" value="ORL58822.1"/>
    <property type="molecule type" value="Genomic_DNA"/>
</dbReference>
<dbReference type="AlphaFoldDB" id="A0A1X0ZMY8"/>
<gene>
    <name evidence="1" type="ORF">B7H17_25185</name>
</gene>
<dbReference type="RefSeq" id="WP_084859127.1">
    <property type="nucleotide sequence ID" value="NZ_CP143525.1"/>
</dbReference>
<organism evidence="1 2">
    <name type="scientific">Pseudomonas putida</name>
    <name type="common">Arthrobacter siderocapsulatus</name>
    <dbReference type="NCBI Taxonomy" id="303"/>
    <lineage>
        <taxon>Bacteria</taxon>
        <taxon>Pseudomonadati</taxon>
        <taxon>Pseudomonadota</taxon>
        <taxon>Gammaproteobacteria</taxon>
        <taxon>Pseudomonadales</taxon>
        <taxon>Pseudomonadaceae</taxon>
        <taxon>Pseudomonas</taxon>
    </lineage>
</organism>
<sequence>MTSAVRSEIAARVEQLLIDIIATVRPLPASTALKLDGALIEIGKLLLDPAMQEQAAPVSQMWRLLMGLHIAGALTEEDLYGFSGDFRDCSLRLYPIDEDS</sequence>
<comment type="caution">
    <text evidence="1">The sequence shown here is derived from an EMBL/GenBank/DDBJ whole genome shotgun (WGS) entry which is preliminary data.</text>
</comment>
<reference evidence="1 2" key="1">
    <citation type="submission" date="2017-04" db="EMBL/GenBank/DDBJ databases">
        <title>Presence of VIM-2 positive Pseudomonas species in chickens and their surrounding environment.</title>
        <authorList>
            <person name="Zhang R."/>
        </authorList>
    </citation>
    <scope>NUCLEOTIDE SEQUENCE [LARGE SCALE GENOMIC DNA]</scope>
    <source>
        <strain evidence="1 2">DZ-C18</strain>
    </source>
</reference>
<dbReference type="Proteomes" id="UP000193675">
    <property type="component" value="Unassembled WGS sequence"/>
</dbReference>
<accession>A0A1X0ZMY8</accession>
<evidence type="ECO:0000313" key="2">
    <source>
        <dbReference type="Proteomes" id="UP000193675"/>
    </source>
</evidence>
<protein>
    <submittedName>
        <fullName evidence="1">Uncharacterized protein</fullName>
    </submittedName>
</protein>